<keyword evidence="2" id="KW-1185">Reference proteome</keyword>
<proteinExistence type="predicted"/>
<name>A0A840WFZ8_9RHOB</name>
<dbReference type="Proteomes" id="UP000553766">
    <property type="component" value="Unassembled WGS sequence"/>
</dbReference>
<dbReference type="EMBL" id="JACIJS010000001">
    <property type="protein sequence ID" value="MBB5514079.1"/>
    <property type="molecule type" value="Genomic_DNA"/>
</dbReference>
<dbReference type="RefSeq" id="WP_184007329.1">
    <property type="nucleotide sequence ID" value="NZ_JACIJS010000001.1"/>
</dbReference>
<protein>
    <submittedName>
        <fullName evidence="1">Uncharacterized protein</fullName>
    </submittedName>
</protein>
<evidence type="ECO:0000313" key="2">
    <source>
        <dbReference type="Proteomes" id="UP000553766"/>
    </source>
</evidence>
<gene>
    <name evidence="1" type="ORF">FHS89_000077</name>
</gene>
<dbReference type="AlphaFoldDB" id="A0A840WFZ8"/>
<accession>A0A840WFZ8</accession>
<evidence type="ECO:0000313" key="1">
    <source>
        <dbReference type="EMBL" id="MBB5514079.1"/>
    </source>
</evidence>
<organism evidence="1 2">
    <name type="scientific">Rubricella aquisinus</name>
    <dbReference type="NCBI Taxonomy" id="2028108"/>
    <lineage>
        <taxon>Bacteria</taxon>
        <taxon>Pseudomonadati</taxon>
        <taxon>Pseudomonadota</taxon>
        <taxon>Alphaproteobacteria</taxon>
        <taxon>Rhodobacterales</taxon>
        <taxon>Paracoccaceae</taxon>
        <taxon>Rubricella</taxon>
    </lineage>
</organism>
<comment type="caution">
    <text evidence="1">The sequence shown here is derived from an EMBL/GenBank/DDBJ whole genome shotgun (WGS) entry which is preliminary data.</text>
</comment>
<reference evidence="1 2" key="1">
    <citation type="submission" date="2020-08" db="EMBL/GenBank/DDBJ databases">
        <title>Genomic Encyclopedia of Type Strains, Phase IV (KMG-IV): sequencing the most valuable type-strain genomes for metagenomic binning, comparative biology and taxonomic classification.</title>
        <authorList>
            <person name="Goeker M."/>
        </authorList>
    </citation>
    <scope>NUCLEOTIDE SEQUENCE [LARGE SCALE GENOMIC DNA]</scope>
    <source>
        <strain evidence="1 2">DSM 103377</strain>
    </source>
</reference>
<sequence length="58" mass="5973">MTMFDLASLDRAEAALCACTGKAADAMPSRQGEAKAEAKCPVSHETAQKCPVAHGAHS</sequence>